<organism evidence="1 2">
    <name type="scientific">Pseudobutyrivibrio ruminis</name>
    <dbReference type="NCBI Taxonomy" id="46206"/>
    <lineage>
        <taxon>Bacteria</taxon>
        <taxon>Bacillati</taxon>
        <taxon>Bacillota</taxon>
        <taxon>Clostridia</taxon>
        <taxon>Lachnospirales</taxon>
        <taxon>Lachnospiraceae</taxon>
        <taxon>Pseudobutyrivibrio</taxon>
    </lineage>
</organism>
<gene>
    <name evidence="1" type="primary">hxsD</name>
    <name evidence="1" type="ORF">CSX01_11750</name>
</gene>
<dbReference type="EMBL" id="PDYF01000031">
    <property type="protein sequence ID" value="PHU34233.1"/>
    <property type="molecule type" value="Genomic_DNA"/>
</dbReference>
<protein>
    <submittedName>
        <fullName evidence="1">His-Xaa-Ser system protein HxsD</fullName>
    </submittedName>
</protein>
<proteinExistence type="predicted"/>
<name>A0A2G3DTL6_9FIRM</name>
<reference evidence="1 2" key="2">
    <citation type="submission" date="2017-10" db="EMBL/GenBank/DDBJ databases">
        <authorList>
            <person name="Banno H."/>
            <person name="Chua N.-H."/>
        </authorList>
    </citation>
    <scope>NUCLEOTIDE SEQUENCE [LARGE SCALE GENOMIC DNA]</scope>
    <source>
        <strain evidence="1 2">JK626</strain>
    </source>
</reference>
<evidence type="ECO:0000313" key="1">
    <source>
        <dbReference type="EMBL" id="PHU34233.1"/>
    </source>
</evidence>
<dbReference type="Proteomes" id="UP000225889">
    <property type="component" value="Unassembled WGS sequence"/>
</dbReference>
<accession>A0A2G3DTL6</accession>
<dbReference type="InterPro" id="IPR023974">
    <property type="entry name" value="HxsD"/>
</dbReference>
<dbReference type="RefSeq" id="WP_099392536.1">
    <property type="nucleotide sequence ID" value="NZ_PDYF01000031.1"/>
</dbReference>
<dbReference type="NCBIfam" id="TIGR03976">
    <property type="entry name" value="chp_LLNDYxLRE"/>
    <property type="match status" value="1"/>
</dbReference>
<sequence>MKRTIMYDEALYSKEVLIKAAYHFIDQAYIHLDRVEGKYEVQIVDKESEESVTKEMFDEEMLIQAARFVVSEKTKDIRKLTLARAFASTLIDEEDLETDNADDRLEATEDILKDWFENGE</sequence>
<dbReference type="AlphaFoldDB" id="A0A2G3DTL6"/>
<evidence type="ECO:0000313" key="2">
    <source>
        <dbReference type="Proteomes" id="UP000225889"/>
    </source>
</evidence>
<reference evidence="1 2" key="1">
    <citation type="submission" date="2017-10" db="EMBL/GenBank/DDBJ databases">
        <title>Resolving the taxonomy of Roseburia spp., Eubacterium rectale and Agathobacter spp. through phylogenomic analysis.</title>
        <authorList>
            <person name="Sheridan P.O."/>
            <person name="Walker A.W."/>
            <person name="Duncan S.H."/>
            <person name="Scott K.P."/>
            <person name="Toole P.W.O."/>
            <person name="Luis P."/>
            <person name="Flint H.J."/>
        </authorList>
    </citation>
    <scope>NUCLEOTIDE SEQUENCE [LARGE SCALE GENOMIC DNA]</scope>
    <source>
        <strain evidence="1 2">JK626</strain>
    </source>
</reference>
<comment type="caution">
    <text evidence="1">The sequence shown here is derived from an EMBL/GenBank/DDBJ whole genome shotgun (WGS) entry which is preliminary data.</text>
</comment>